<accession>A0A5N5WM01</accession>
<proteinExistence type="predicted"/>
<sequence length="74" mass="8586">MNAQDEFLEILMLPECADHIYSHLTRYSLKCLRLTCDDFDELVVSHLSDCTVCAGEEYHSVSEQDFDIKAHFKD</sequence>
<evidence type="ECO:0008006" key="3">
    <source>
        <dbReference type="Google" id="ProtNLM"/>
    </source>
</evidence>
<dbReference type="AlphaFoldDB" id="A0A5N5WM01"/>
<protein>
    <recommendedName>
        <fullName evidence="3">F-box domain-containing protein</fullName>
    </recommendedName>
</protein>
<evidence type="ECO:0000313" key="1">
    <source>
        <dbReference type="EMBL" id="KAB8069493.1"/>
    </source>
</evidence>
<organism evidence="1 2">
    <name type="scientific">Aspergillus leporis</name>
    <dbReference type="NCBI Taxonomy" id="41062"/>
    <lineage>
        <taxon>Eukaryota</taxon>
        <taxon>Fungi</taxon>
        <taxon>Dikarya</taxon>
        <taxon>Ascomycota</taxon>
        <taxon>Pezizomycotina</taxon>
        <taxon>Eurotiomycetes</taxon>
        <taxon>Eurotiomycetidae</taxon>
        <taxon>Eurotiales</taxon>
        <taxon>Aspergillaceae</taxon>
        <taxon>Aspergillus</taxon>
        <taxon>Aspergillus subgen. Circumdati</taxon>
    </lineage>
</organism>
<dbReference type="Proteomes" id="UP000326565">
    <property type="component" value="Unassembled WGS sequence"/>
</dbReference>
<name>A0A5N5WM01_9EURO</name>
<dbReference type="EMBL" id="ML732338">
    <property type="protein sequence ID" value="KAB8069493.1"/>
    <property type="molecule type" value="Genomic_DNA"/>
</dbReference>
<keyword evidence="2" id="KW-1185">Reference proteome</keyword>
<evidence type="ECO:0000313" key="2">
    <source>
        <dbReference type="Proteomes" id="UP000326565"/>
    </source>
</evidence>
<dbReference type="OrthoDB" id="4438282at2759"/>
<reference evidence="1 2" key="1">
    <citation type="submission" date="2019-04" db="EMBL/GenBank/DDBJ databases">
        <title>Friends and foes A comparative genomics study of 23 Aspergillus species from section Flavi.</title>
        <authorList>
            <consortium name="DOE Joint Genome Institute"/>
            <person name="Kjaerbolling I."/>
            <person name="Vesth T."/>
            <person name="Frisvad J.C."/>
            <person name="Nybo J.L."/>
            <person name="Theobald S."/>
            <person name="Kildgaard S."/>
            <person name="Isbrandt T."/>
            <person name="Kuo A."/>
            <person name="Sato A."/>
            <person name="Lyhne E.K."/>
            <person name="Kogle M.E."/>
            <person name="Wiebenga A."/>
            <person name="Kun R.S."/>
            <person name="Lubbers R.J."/>
            <person name="Makela M.R."/>
            <person name="Barry K."/>
            <person name="Chovatia M."/>
            <person name="Clum A."/>
            <person name="Daum C."/>
            <person name="Haridas S."/>
            <person name="He G."/>
            <person name="LaButti K."/>
            <person name="Lipzen A."/>
            <person name="Mondo S."/>
            <person name="Riley R."/>
            <person name="Salamov A."/>
            <person name="Simmons B.A."/>
            <person name="Magnuson J.K."/>
            <person name="Henrissat B."/>
            <person name="Mortensen U.H."/>
            <person name="Larsen T.O."/>
            <person name="Devries R.P."/>
            <person name="Grigoriev I.V."/>
            <person name="Machida M."/>
            <person name="Baker S.E."/>
            <person name="Andersen M.R."/>
        </authorList>
    </citation>
    <scope>NUCLEOTIDE SEQUENCE [LARGE SCALE GENOMIC DNA]</scope>
    <source>
        <strain evidence="1 2">CBS 151.66</strain>
    </source>
</reference>
<gene>
    <name evidence="1" type="ORF">BDV29DRAFT_161366</name>
</gene>